<dbReference type="InterPro" id="IPR001466">
    <property type="entry name" value="Beta-lactam-related"/>
</dbReference>
<proteinExistence type="predicted"/>
<dbReference type="Proteomes" id="UP000029264">
    <property type="component" value="Unassembled WGS sequence"/>
</dbReference>
<dbReference type="STRING" id="1515746.HR45_01640"/>
<dbReference type="GO" id="GO:0008233">
    <property type="term" value="F:peptidase activity"/>
    <property type="evidence" value="ECO:0007669"/>
    <property type="project" value="TreeGrafter"/>
</dbReference>
<evidence type="ECO:0000313" key="3">
    <source>
        <dbReference type="Proteomes" id="UP000029264"/>
    </source>
</evidence>
<dbReference type="InterPro" id="IPR052794">
    <property type="entry name" value="Mito_Ser_Protease_LACTB"/>
</dbReference>
<feature type="domain" description="Beta-lactamase-related" evidence="1">
    <location>
        <begin position="24"/>
        <end position="356"/>
    </location>
</feature>
<dbReference type="GO" id="GO:0006508">
    <property type="term" value="P:proteolysis"/>
    <property type="evidence" value="ECO:0007669"/>
    <property type="project" value="TreeGrafter"/>
</dbReference>
<dbReference type="Gene3D" id="3.40.710.10">
    <property type="entry name" value="DD-peptidase/beta-lactamase superfamily"/>
    <property type="match status" value="1"/>
</dbReference>
<protein>
    <recommendedName>
        <fullName evidence="1">Beta-lactamase-related domain-containing protein</fullName>
    </recommendedName>
</protein>
<sequence length="375" mass="41325">MLTLLSCSISAAWADASDIPALLDKLFTAAISSPTVPGISVAVADNRGIVWAQGYGYADLENHVAMTPAHKLRIGSVAKVITTAGLMRLYQQGKIDFDAPVTQYVPSWPQDKPTITLRQLTSHTAGIRHYKEGANEFLLNTPFASVTASLELFKQDPLLFTPGSAFSYSTFGWTLVSAAMEGADGKRSFRQIMQQEVFQPLQLTDMVFDDQYAIISQRARPYSVHEGLLQNSPQTDHSYKWAAGGFIATPSDVDRFALAQLDNDYLKPATQALMFSKAHLTDGTPVNFGIGWMIGFDNYRQRAKYRDDAEALAMMADMPQAVMHSGGSMGGITMTIMCREHQRAVTVVKNVDGDDTADVFKLALTTLDYYHQRQQ</sequence>
<name>A0A094K351_9GAMM</name>
<accession>A0A094K351</accession>
<dbReference type="PANTHER" id="PTHR46520">
    <property type="entry name" value="SERINE BETA-LACTAMASE-LIKE PROTEIN LACTB, MITOCHONDRIAL"/>
    <property type="match status" value="1"/>
</dbReference>
<organism evidence="2 3">
    <name type="scientific">Shewanella mangrovi</name>
    <dbReference type="NCBI Taxonomy" id="1515746"/>
    <lineage>
        <taxon>Bacteria</taxon>
        <taxon>Pseudomonadati</taxon>
        <taxon>Pseudomonadota</taxon>
        <taxon>Gammaproteobacteria</taxon>
        <taxon>Alteromonadales</taxon>
        <taxon>Shewanellaceae</taxon>
        <taxon>Shewanella</taxon>
    </lineage>
</organism>
<evidence type="ECO:0000259" key="1">
    <source>
        <dbReference type="Pfam" id="PF00144"/>
    </source>
</evidence>
<dbReference type="GO" id="GO:0019216">
    <property type="term" value="P:regulation of lipid metabolic process"/>
    <property type="evidence" value="ECO:0007669"/>
    <property type="project" value="TreeGrafter"/>
</dbReference>
<gene>
    <name evidence="2" type="ORF">HR45_01640</name>
</gene>
<dbReference type="EMBL" id="JPEO01000001">
    <property type="protein sequence ID" value="KFZ39126.1"/>
    <property type="molecule type" value="Genomic_DNA"/>
</dbReference>
<comment type="caution">
    <text evidence="2">The sequence shown here is derived from an EMBL/GenBank/DDBJ whole genome shotgun (WGS) entry which is preliminary data.</text>
</comment>
<dbReference type="Pfam" id="PF00144">
    <property type="entry name" value="Beta-lactamase"/>
    <property type="match status" value="1"/>
</dbReference>
<dbReference type="PANTHER" id="PTHR46520:SF1">
    <property type="entry name" value="SERINE BETA-LACTAMASE-LIKE PROTEIN LACTB, MITOCHONDRIAL"/>
    <property type="match status" value="1"/>
</dbReference>
<evidence type="ECO:0000313" key="2">
    <source>
        <dbReference type="EMBL" id="KFZ39126.1"/>
    </source>
</evidence>
<keyword evidence="3" id="KW-1185">Reference proteome</keyword>
<reference evidence="2 3" key="1">
    <citation type="submission" date="2014-06" db="EMBL/GenBank/DDBJ databases">
        <title>Shewanella sp. YQH10.</title>
        <authorList>
            <person name="Liu Y."/>
            <person name="Zeng R."/>
        </authorList>
    </citation>
    <scope>NUCLEOTIDE SEQUENCE [LARGE SCALE GENOMIC DNA]</scope>
    <source>
        <strain evidence="2 3">YQH10</strain>
    </source>
</reference>
<dbReference type="eggNOG" id="COG1680">
    <property type="taxonomic scope" value="Bacteria"/>
</dbReference>
<dbReference type="InterPro" id="IPR012338">
    <property type="entry name" value="Beta-lactam/transpept-like"/>
</dbReference>
<dbReference type="AlphaFoldDB" id="A0A094K351"/>
<dbReference type="SUPFAM" id="SSF56601">
    <property type="entry name" value="beta-lactamase/transpeptidase-like"/>
    <property type="match status" value="1"/>
</dbReference>